<keyword evidence="1" id="KW-1133">Transmembrane helix</keyword>
<evidence type="ECO:0008006" key="4">
    <source>
        <dbReference type="Google" id="ProtNLM"/>
    </source>
</evidence>
<dbReference type="RefSeq" id="WP_010855621.1">
    <property type="nucleotide sequence ID" value="NZ_AQHR01000089.1"/>
</dbReference>
<evidence type="ECO:0000256" key="1">
    <source>
        <dbReference type="SAM" id="Phobius"/>
    </source>
</evidence>
<dbReference type="InterPro" id="IPR021218">
    <property type="entry name" value="DUF2784"/>
</dbReference>
<sequence>MSEGTYLILADYFFLIFHNLLIVFNLFGWIVKKWRRWHLACILLTFASWGILGIWYGFGYCPLTDWHWQVLRKLGEYDLPSSYVSYLLDRILGIRLSPNLVDALTVGSTLLALVASLWVNFRKK</sequence>
<keyword evidence="3" id="KW-1185">Reference proteome</keyword>
<name>R7ZPG7_9BACT</name>
<keyword evidence="1" id="KW-0812">Transmembrane</keyword>
<dbReference type="OrthoDB" id="9813998at2"/>
<dbReference type="Pfam" id="PF10861">
    <property type="entry name" value="DUF2784"/>
    <property type="match status" value="1"/>
</dbReference>
<organism evidence="2 3">
    <name type="scientific">Lunatimonas lonarensis</name>
    <dbReference type="NCBI Taxonomy" id="1232681"/>
    <lineage>
        <taxon>Bacteria</taxon>
        <taxon>Pseudomonadati</taxon>
        <taxon>Bacteroidota</taxon>
        <taxon>Cytophagia</taxon>
        <taxon>Cytophagales</taxon>
        <taxon>Cyclobacteriaceae</taxon>
    </lineage>
</organism>
<gene>
    <name evidence="2" type="ORF">ADIS_3489</name>
</gene>
<comment type="caution">
    <text evidence="2">The sequence shown here is derived from an EMBL/GenBank/DDBJ whole genome shotgun (WGS) entry which is preliminary data.</text>
</comment>
<dbReference type="STRING" id="1232681.ADIS_3489"/>
<keyword evidence="1" id="KW-0472">Membrane</keyword>
<feature type="transmembrane region" description="Helical" evidence="1">
    <location>
        <begin position="12"/>
        <end position="30"/>
    </location>
</feature>
<reference evidence="2 3" key="1">
    <citation type="submission" date="2013-02" db="EMBL/GenBank/DDBJ databases">
        <title>A novel strain isolated from Lonar lake, Maharashtra, India.</title>
        <authorList>
            <person name="Singh A."/>
        </authorList>
    </citation>
    <scope>NUCLEOTIDE SEQUENCE [LARGE SCALE GENOMIC DNA]</scope>
    <source>
        <strain evidence="2 3">AK24</strain>
    </source>
</reference>
<dbReference type="AlphaFoldDB" id="R7ZPG7"/>
<feature type="transmembrane region" description="Helical" evidence="1">
    <location>
        <begin position="103"/>
        <end position="121"/>
    </location>
</feature>
<protein>
    <recommendedName>
        <fullName evidence="4">DUF2784 domain-containing protein</fullName>
    </recommendedName>
</protein>
<dbReference type="EMBL" id="AQHR01000089">
    <property type="protein sequence ID" value="EON76011.1"/>
    <property type="molecule type" value="Genomic_DNA"/>
</dbReference>
<evidence type="ECO:0000313" key="3">
    <source>
        <dbReference type="Proteomes" id="UP000013909"/>
    </source>
</evidence>
<feature type="transmembrane region" description="Helical" evidence="1">
    <location>
        <begin position="37"/>
        <end position="58"/>
    </location>
</feature>
<proteinExistence type="predicted"/>
<evidence type="ECO:0000313" key="2">
    <source>
        <dbReference type="EMBL" id="EON76011.1"/>
    </source>
</evidence>
<dbReference type="Proteomes" id="UP000013909">
    <property type="component" value="Unassembled WGS sequence"/>
</dbReference>
<accession>R7ZPG7</accession>